<evidence type="ECO:0000313" key="2">
    <source>
        <dbReference type="Proteomes" id="UP000487757"/>
    </source>
</evidence>
<gene>
    <name evidence="1" type="ORF">GJU39_21965</name>
</gene>
<accession>A0A7K0G4K9</accession>
<dbReference type="RefSeq" id="WP_154283146.1">
    <property type="nucleotide sequence ID" value="NZ_JBHUJQ010000002.1"/>
</dbReference>
<sequence>MPNAGDFFITTLKPAHFKWGTLRHTNTRKLISGEGYLHIPAHIARTLNITNVNSIGNRYYSGSSSDNFLQNCPLKTAGGKDKISKYAKNLEGNGDLKILGRWFNHINAQPGDRIEVRFTSSTEILLTKL</sequence>
<organism evidence="1 2">
    <name type="scientific">Pedobacter petrophilus</name>
    <dbReference type="NCBI Taxonomy" id="1908241"/>
    <lineage>
        <taxon>Bacteria</taxon>
        <taxon>Pseudomonadati</taxon>
        <taxon>Bacteroidota</taxon>
        <taxon>Sphingobacteriia</taxon>
        <taxon>Sphingobacteriales</taxon>
        <taxon>Sphingobacteriaceae</taxon>
        <taxon>Pedobacter</taxon>
    </lineage>
</organism>
<comment type="caution">
    <text evidence="1">The sequence shown here is derived from an EMBL/GenBank/DDBJ whole genome shotgun (WGS) entry which is preliminary data.</text>
</comment>
<evidence type="ECO:0000313" key="1">
    <source>
        <dbReference type="EMBL" id="MRX78747.1"/>
    </source>
</evidence>
<name>A0A7K0G4K9_9SPHI</name>
<proteinExistence type="predicted"/>
<keyword evidence="2" id="KW-1185">Reference proteome</keyword>
<dbReference type="EMBL" id="WKKH01000070">
    <property type="protein sequence ID" value="MRX78747.1"/>
    <property type="molecule type" value="Genomic_DNA"/>
</dbReference>
<dbReference type="Proteomes" id="UP000487757">
    <property type="component" value="Unassembled WGS sequence"/>
</dbReference>
<dbReference type="AlphaFoldDB" id="A0A7K0G4K9"/>
<protein>
    <submittedName>
        <fullName evidence="1">Uncharacterized protein</fullName>
    </submittedName>
</protein>
<dbReference type="OrthoDB" id="1907071at2"/>
<reference evidence="1 2" key="1">
    <citation type="submission" date="2019-11" db="EMBL/GenBank/DDBJ databases">
        <title>Pedobacter petrophilus genome.</title>
        <authorList>
            <person name="Feldbauer M.J."/>
            <person name="Newman J.D."/>
        </authorList>
    </citation>
    <scope>NUCLEOTIDE SEQUENCE [LARGE SCALE GENOMIC DNA]</scope>
    <source>
        <strain evidence="1 2">LMG 29686</strain>
    </source>
</reference>